<accession>A0A5S5CFU1</accession>
<keyword evidence="2" id="KW-1003">Cell membrane</keyword>
<comment type="subcellular location">
    <subcellularLocation>
        <location evidence="1">Cell membrane</location>
        <topology evidence="1">Multi-pass membrane protein</topology>
    </subcellularLocation>
</comment>
<evidence type="ECO:0000256" key="3">
    <source>
        <dbReference type="ARBA" id="ARBA00022692"/>
    </source>
</evidence>
<sequence>MLIDFLKSQTKSLANLILRGASLLLKFVFVVFIGKYSIDESNLGIYGIFNSSIGYTIYIVGFEYYVYVSRKITQEKTEIEYYLKHQLVFYSLTYLLLLPLIIFILFGFNFIEYSYILLFCVVLIAEHLGQEVFRLLSVLKKPLKANFVLLIRCLWIVLSIVHYLSFKEISIRTYFLFWSLSSLFGLLIGILLMKKYVDFKKLLYVNVNFYEIKKGVKVSLFFFISSLSIQTILLSGRFFLDFHYNKQIVGVYTFYSNIINLIEVVIYNLVIMIIFPYMLESAYSNKEKFKKIATNFRKKAYLLTFISSIIIALIMPLLLLFLDKSLATERLWGFYILLIGSLMYNFSLVHHYILYAFNKDKYILKAALFSVLVNLILNYFLVKEYELYGICISYFFSMLIILLCKGWFKKKTYVYENIDN</sequence>
<proteinExistence type="predicted"/>
<gene>
    <name evidence="7" type="ORF">BD809_10118</name>
</gene>
<feature type="transmembrane region" description="Helical" evidence="6">
    <location>
        <begin position="145"/>
        <end position="164"/>
    </location>
</feature>
<keyword evidence="3 6" id="KW-0812">Transmembrane</keyword>
<evidence type="ECO:0000313" key="8">
    <source>
        <dbReference type="Proteomes" id="UP000324376"/>
    </source>
</evidence>
<keyword evidence="5 6" id="KW-0472">Membrane</keyword>
<keyword evidence="4 6" id="KW-1133">Transmembrane helix</keyword>
<name>A0A5S5CFU1_9FLAO</name>
<dbReference type="InterPro" id="IPR050833">
    <property type="entry name" value="Poly_Biosynth_Transport"/>
</dbReference>
<feature type="transmembrane region" description="Helical" evidence="6">
    <location>
        <begin position="114"/>
        <end position="133"/>
    </location>
</feature>
<dbReference type="PANTHER" id="PTHR30250">
    <property type="entry name" value="PST FAMILY PREDICTED COLANIC ACID TRANSPORTER"/>
    <property type="match status" value="1"/>
</dbReference>
<feature type="transmembrane region" description="Helical" evidence="6">
    <location>
        <begin position="12"/>
        <end position="33"/>
    </location>
</feature>
<dbReference type="PANTHER" id="PTHR30250:SF11">
    <property type="entry name" value="O-ANTIGEN TRANSPORTER-RELATED"/>
    <property type="match status" value="1"/>
</dbReference>
<evidence type="ECO:0000256" key="6">
    <source>
        <dbReference type="SAM" id="Phobius"/>
    </source>
</evidence>
<feature type="transmembrane region" description="Helical" evidence="6">
    <location>
        <begin position="45"/>
        <end position="66"/>
    </location>
</feature>
<evidence type="ECO:0000313" key="7">
    <source>
        <dbReference type="EMBL" id="TYP76873.1"/>
    </source>
</evidence>
<dbReference type="EMBL" id="VNHU01000001">
    <property type="protein sequence ID" value="TYP76873.1"/>
    <property type="molecule type" value="Genomic_DNA"/>
</dbReference>
<comment type="caution">
    <text evidence="7">The sequence shown here is derived from an EMBL/GenBank/DDBJ whole genome shotgun (WGS) entry which is preliminary data.</text>
</comment>
<feature type="transmembrane region" description="Helical" evidence="6">
    <location>
        <begin position="258"/>
        <end position="279"/>
    </location>
</feature>
<evidence type="ECO:0000256" key="4">
    <source>
        <dbReference type="ARBA" id="ARBA00022989"/>
    </source>
</evidence>
<feature type="transmembrane region" description="Helical" evidence="6">
    <location>
        <begin position="387"/>
        <end position="408"/>
    </location>
</feature>
<evidence type="ECO:0000256" key="1">
    <source>
        <dbReference type="ARBA" id="ARBA00004651"/>
    </source>
</evidence>
<feature type="transmembrane region" description="Helical" evidence="6">
    <location>
        <begin position="87"/>
        <end position="108"/>
    </location>
</feature>
<feature type="transmembrane region" description="Helical" evidence="6">
    <location>
        <begin position="176"/>
        <end position="197"/>
    </location>
</feature>
<reference evidence="7 8" key="1">
    <citation type="submission" date="2019-07" db="EMBL/GenBank/DDBJ databases">
        <title>Genomic Encyclopedia of Archaeal and Bacterial Type Strains, Phase II (KMG-II): from individual species to whole genera.</title>
        <authorList>
            <person name="Goeker M."/>
        </authorList>
    </citation>
    <scope>NUCLEOTIDE SEQUENCE [LARGE SCALE GENOMIC DNA]</scope>
    <source>
        <strain evidence="7 8">DSM 17527</strain>
    </source>
</reference>
<dbReference type="GO" id="GO:0005886">
    <property type="term" value="C:plasma membrane"/>
    <property type="evidence" value="ECO:0007669"/>
    <property type="project" value="UniProtKB-SubCell"/>
</dbReference>
<feature type="transmembrane region" description="Helical" evidence="6">
    <location>
        <begin position="300"/>
        <end position="322"/>
    </location>
</feature>
<organism evidence="7 8">
    <name type="scientific">Aquimarina intermedia</name>
    <dbReference type="NCBI Taxonomy" id="350814"/>
    <lineage>
        <taxon>Bacteria</taxon>
        <taxon>Pseudomonadati</taxon>
        <taxon>Bacteroidota</taxon>
        <taxon>Flavobacteriia</taxon>
        <taxon>Flavobacteriales</taxon>
        <taxon>Flavobacteriaceae</taxon>
        <taxon>Aquimarina</taxon>
    </lineage>
</organism>
<evidence type="ECO:0000256" key="5">
    <source>
        <dbReference type="ARBA" id="ARBA00023136"/>
    </source>
</evidence>
<dbReference type="AlphaFoldDB" id="A0A5S5CFU1"/>
<feature type="transmembrane region" description="Helical" evidence="6">
    <location>
        <begin position="334"/>
        <end position="355"/>
    </location>
</feature>
<feature type="transmembrane region" description="Helical" evidence="6">
    <location>
        <begin position="218"/>
        <end position="238"/>
    </location>
</feature>
<dbReference type="OrthoDB" id="8046861at2"/>
<dbReference type="Proteomes" id="UP000324376">
    <property type="component" value="Unassembled WGS sequence"/>
</dbReference>
<feature type="transmembrane region" description="Helical" evidence="6">
    <location>
        <begin position="362"/>
        <end position="381"/>
    </location>
</feature>
<keyword evidence="8" id="KW-1185">Reference proteome</keyword>
<evidence type="ECO:0000256" key="2">
    <source>
        <dbReference type="ARBA" id="ARBA00022475"/>
    </source>
</evidence>
<protein>
    <submittedName>
        <fullName evidence="7">O-antigen/teichoic acid export membrane protein</fullName>
    </submittedName>
</protein>